<dbReference type="KEGG" id="bgp:BGL_2c05320"/>
<dbReference type="Gene3D" id="2.40.160.10">
    <property type="entry name" value="Porin"/>
    <property type="match status" value="1"/>
</dbReference>
<comment type="subunit">
    <text evidence="2">Homotrimer.</text>
</comment>
<evidence type="ECO:0000256" key="4">
    <source>
        <dbReference type="ARBA" id="ARBA00022452"/>
    </source>
</evidence>
<evidence type="ECO:0000256" key="11">
    <source>
        <dbReference type="SAM" id="SignalP"/>
    </source>
</evidence>
<dbReference type="CDD" id="cd00342">
    <property type="entry name" value="gram_neg_porins"/>
    <property type="match status" value="1"/>
</dbReference>
<dbReference type="GO" id="GO:0046930">
    <property type="term" value="C:pore complex"/>
    <property type="evidence" value="ECO:0007669"/>
    <property type="project" value="UniProtKB-KW"/>
</dbReference>
<reference evidence="14" key="1">
    <citation type="submission" date="2011-03" db="EMBL/GenBank/DDBJ databases">
        <authorList>
            <person name="Voget S."/>
            <person name="Streit W.R."/>
            <person name="Jaeger K.E."/>
            <person name="Daniel R."/>
        </authorList>
    </citation>
    <scope>NUCLEOTIDE SEQUENCE [LARGE SCALE GENOMIC DNA]</scope>
    <source>
        <strain evidence="14">PG1</strain>
    </source>
</reference>
<gene>
    <name evidence="13" type="ORF">BGL_2c05320</name>
</gene>
<evidence type="ECO:0000256" key="5">
    <source>
        <dbReference type="ARBA" id="ARBA00022692"/>
    </source>
</evidence>
<evidence type="ECO:0000256" key="8">
    <source>
        <dbReference type="ARBA" id="ARBA00023114"/>
    </source>
</evidence>
<feature type="domain" description="Porin" evidence="12">
    <location>
        <begin position="15"/>
        <end position="351"/>
    </location>
</feature>
<proteinExistence type="predicted"/>
<dbReference type="PANTHER" id="PTHR34501:SF9">
    <property type="entry name" value="MAJOR OUTER MEMBRANE PROTEIN P.IA"/>
    <property type="match status" value="1"/>
</dbReference>
<keyword evidence="4" id="KW-1134">Transmembrane beta strand</keyword>
<name>A0A0B6S8M8_BURPL</name>
<dbReference type="Pfam" id="PF13609">
    <property type="entry name" value="Porin_4"/>
    <property type="match status" value="1"/>
</dbReference>
<sequence>MKTTSLQHTALGIVTAVTALFAGAAHAQSSVTLYGLIDEGLNFTSNAGGHSAYQLSSGDTAGSRWGLKGNEDLGGGNHAVFLLENGFNINNGKLGQDGSEFGRQAYVGLANDRYGTVTLGRQYDITVDSLGFASLTAAGNWAGDIATVPFDNNNEDWDFRVNNSVKYVSPTWNGLTVEAMYGFSNQTGFSNNRLWGATVNYQNGGLTAAASYLRMNNQGSTAGGAVTAGDLFDGTSEQNIGAAVSYRFTKVQVAASYSHVDVYNPTSNVWLANSTPSNGAAWNAWKFDNIEFNSQYYFNSAFWLGASYTFTIAHLHSQQGDYTPKYHQLALMLDYDLSKRTSLYIQTAYQHAVSAHTGTSFDDAQIIDASAGASSGVNQTVVRLGMMHRF</sequence>
<reference evidence="13 14" key="2">
    <citation type="journal article" date="2016" name="Appl. Microbiol. Biotechnol.">
        <title>Mutations improving production and secretion of extracellular lipase by Burkholderia glumae PG1.</title>
        <authorList>
            <person name="Knapp A."/>
            <person name="Voget S."/>
            <person name="Gao R."/>
            <person name="Zaburannyi N."/>
            <person name="Krysciak D."/>
            <person name="Breuer M."/>
            <person name="Hauer B."/>
            <person name="Streit W.R."/>
            <person name="Muller R."/>
            <person name="Daniel R."/>
            <person name="Jaeger K.E."/>
        </authorList>
    </citation>
    <scope>NUCLEOTIDE SEQUENCE [LARGE SCALE GENOMIC DNA]</scope>
    <source>
        <strain evidence="13 14">PG1</strain>
    </source>
</reference>
<keyword evidence="8" id="KW-0626">Porin</keyword>
<keyword evidence="10" id="KW-0998">Cell outer membrane</keyword>
<dbReference type="PANTHER" id="PTHR34501">
    <property type="entry name" value="PROTEIN YDDL-RELATED"/>
    <property type="match status" value="1"/>
</dbReference>
<evidence type="ECO:0000256" key="2">
    <source>
        <dbReference type="ARBA" id="ARBA00011233"/>
    </source>
</evidence>
<keyword evidence="9" id="KW-0472">Membrane</keyword>
<dbReference type="GO" id="GO:0015288">
    <property type="term" value="F:porin activity"/>
    <property type="evidence" value="ECO:0007669"/>
    <property type="project" value="UniProtKB-KW"/>
</dbReference>
<evidence type="ECO:0000256" key="6">
    <source>
        <dbReference type="ARBA" id="ARBA00022729"/>
    </source>
</evidence>
<feature type="chain" id="PRO_5002109886" evidence="11">
    <location>
        <begin position="28"/>
        <end position="390"/>
    </location>
</feature>
<dbReference type="PRINTS" id="PR00184">
    <property type="entry name" value="NEISSPPORIN"/>
</dbReference>
<dbReference type="AlphaFoldDB" id="A0A0B6S8M8"/>
<feature type="signal peptide" evidence="11">
    <location>
        <begin position="1"/>
        <end position="27"/>
    </location>
</feature>
<keyword evidence="14" id="KW-1185">Reference proteome</keyword>
<dbReference type="PRINTS" id="PR00182">
    <property type="entry name" value="ECOLNEIPORIN"/>
</dbReference>
<evidence type="ECO:0000259" key="12">
    <source>
        <dbReference type="Pfam" id="PF13609"/>
    </source>
</evidence>
<dbReference type="HOGENOM" id="CLU_038238_0_0_4"/>
<protein>
    <submittedName>
        <fullName evidence="13">Porin Gram-negative type</fullName>
    </submittedName>
</protein>
<dbReference type="Proteomes" id="UP000031838">
    <property type="component" value="Chromosome 2"/>
</dbReference>
<dbReference type="InterPro" id="IPR050298">
    <property type="entry name" value="Gram-neg_bact_OMP"/>
</dbReference>
<dbReference type="GO" id="GO:0009279">
    <property type="term" value="C:cell outer membrane"/>
    <property type="evidence" value="ECO:0007669"/>
    <property type="project" value="UniProtKB-SubCell"/>
</dbReference>
<keyword evidence="7" id="KW-0406">Ion transport</keyword>
<evidence type="ECO:0000256" key="3">
    <source>
        <dbReference type="ARBA" id="ARBA00022448"/>
    </source>
</evidence>
<dbReference type="InterPro" id="IPR023614">
    <property type="entry name" value="Porin_dom_sf"/>
</dbReference>
<evidence type="ECO:0000256" key="7">
    <source>
        <dbReference type="ARBA" id="ARBA00023065"/>
    </source>
</evidence>
<evidence type="ECO:0000313" key="13">
    <source>
        <dbReference type="EMBL" id="AJK48616.1"/>
    </source>
</evidence>
<dbReference type="InterPro" id="IPR033900">
    <property type="entry name" value="Gram_neg_porin_domain"/>
</dbReference>
<keyword evidence="6 11" id="KW-0732">Signal</keyword>
<dbReference type="RefSeq" id="WP_042627224.1">
    <property type="nucleotide sequence ID" value="NZ_CP002581.1"/>
</dbReference>
<evidence type="ECO:0000256" key="10">
    <source>
        <dbReference type="ARBA" id="ARBA00023237"/>
    </source>
</evidence>
<keyword evidence="5" id="KW-0812">Transmembrane</keyword>
<dbReference type="SUPFAM" id="SSF56935">
    <property type="entry name" value="Porins"/>
    <property type="match status" value="1"/>
</dbReference>
<evidence type="ECO:0000256" key="1">
    <source>
        <dbReference type="ARBA" id="ARBA00004571"/>
    </source>
</evidence>
<dbReference type="GO" id="GO:0034220">
    <property type="term" value="P:monoatomic ion transmembrane transport"/>
    <property type="evidence" value="ECO:0007669"/>
    <property type="project" value="InterPro"/>
</dbReference>
<dbReference type="EMBL" id="CP002581">
    <property type="protein sequence ID" value="AJK48616.1"/>
    <property type="molecule type" value="Genomic_DNA"/>
</dbReference>
<accession>A0A0B6S8M8</accession>
<evidence type="ECO:0000313" key="14">
    <source>
        <dbReference type="Proteomes" id="UP000031838"/>
    </source>
</evidence>
<dbReference type="InterPro" id="IPR001702">
    <property type="entry name" value="Porin_Gram-ve"/>
</dbReference>
<dbReference type="InterPro" id="IPR002299">
    <property type="entry name" value="Porin_Neis"/>
</dbReference>
<comment type="subcellular location">
    <subcellularLocation>
        <location evidence="1">Cell outer membrane</location>
        <topology evidence="1">Multi-pass membrane protein</topology>
    </subcellularLocation>
</comment>
<evidence type="ECO:0000256" key="9">
    <source>
        <dbReference type="ARBA" id="ARBA00023136"/>
    </source>
</evidence>
<organism evidence="13 14">
    <name type="scientific">Burkholderia plantarii</name>
    <dbReference type="NCBI Taxonomy" id="41899"/>
    <lineage>
        <taxon>Bacteria</taxon>
        <taxon>Pseudomonadati</taxon>
        <taxon>Pseudomonadota</taxon>
        <taxon>Betaproteobacteria</taxon>
        <taxon>Burkholderiales</taxon>
        <taxon>Burkholderiaceae</taxon>
        <taxon>Burkholderia</taxon>
    </lineage>
</organism>
<keyword evidence="3" id="KW-0813">Transport</keyword>